<proteinExistence type="predicted"/>
<evidence type="ECO:0000313" key="1">
    <source>
        <dbReference type="EMBL" id="KTB31873.1"/>
    </source>
</evidence>
<name>A0A0W0F6I0_MONRR</name>
<dbReference type="AlphaFoldDB" id="A0A0W0F6I0"/>
<organism evidence="1 2">
    <name type="scientific">Moniliophthora roreri</name>
    <name type="common">Frosty pod rot fungus</name>
    <name type="synonym">Monilia roreri</name>
    <dbReference type="NCBI Taxonomy" id="221103"/>
    <lineage>
        <taxon>Eukaryota</taxon>
        <taxon>Fungi</taxon>
        <taxon>Dikarya</taxon>
        <taxon>Basidiomycota</taxon>
        <taxon>Agaricomycotina</taxon>
        <taxon>Agaricomycetes</taxon>
        <taxon>Agaricomycetidae</taxon>
        <taxon>Agaricales</taxon>
        <taxon>Marasmiineae</taxon>
        <taxon>Marasmiaceae</taxon>
        <taxon>Moniliophthora</taxon>
    </lineage>
</organism>
<reference evidence="1 2" key="1">
    <citation type="submission" date="2015-12" db="EMBL/GenBank/DDBJ databases">
        <title>Draft genome sequence of Moniliophthora roreri, the causal agent of frosty pod rot of cacao.</title>
        <authorList>
            <person name="Aime M.C."/>
            <person name="Diaz-Valderrama J.R."/>
            <person name="Kijpornyongpan T."/>
            <person name="Phillips-Mora W."/>
        </authorList>
    </citation>
    <scope>NUCLEOTIDE SEQUENCE [LARGE SCALE GENOMIC DNA]</scope>
    <source>
        <strain evidence="1 2">MCA 2952</strain>
    </source>
</reference>
<dbReference type="EMBL" id="LATX01002286">
    <property type="protein sequence ID" value="KTB31873.1"/>
    <property type="molecule type" value="Genomic_DNA"/>
</dbReference>
<evidence type="ECO:0000313" key="2">
    <source>
        <dbReference type="Proteomes" id="UP000054988"/>
    </source>
</evidence>
<comment type="caution">
    <text evidence="1">The sequence shown here is derived from an EMBL/GenBank/DDBJ whole genome shotgun (WGS) entry which is preliminary data.</text>
</comment>
<dbReference type="Proteomes" id="UP000054988">
    <property type="component" value="Unassembled WGS sequence"/>
</dbReference>
<sequence length="566" mass="65813">MSFFQGSSNFTIHGGQFTNTQTSQYITHIHGNLVQVVSQREKEPTIWDDYRRVRAGDIYVLRQIGETKVGRENIEGWRKVVARRTINLARIEDREKEFLHVTYEGPDAYEAFRLDFEEFSSVRKSNVVQLFGYNNRRNLPALIFHDELIPLSRIILVNNQPSPVLWTYFEYQFRIMQMANDYLNVGELWIDARTGMLRKGPYLQPLPHGYLNWLIGGFWSISNIEGHFTPVSLQAFNKSSTVLEYLASKLPTHDIIRGISGSRLGIGEQLIDEQIISILSSLPGTIYNRHCKEMTARWTDVRKRWRYGLWQVFQFPYAVGGSGVEMEYSLVRFTVMPTDIREMQVGEFQYALYPDDVYGVFTQSWLAQAHSIFGQLGIHKDDWEEYSLCRSFKLVLQRTEGKTDTTALTFPVYLFIRPIPRPSDSETLWRSWMEGNKYFWSFDDLGNEEISAETRVSLGLPSFTSSILLNHLYWNHSAYEAMEWLHRHHGFNPRTTGLVRSLDYPVFETVRDDQRFHDLDDSEVLLSSHVTELDVDGPDEYTSSEGSESDEETILYPRTRLAVVTE</sequence>
<protein>
    <submittedName>
        <fullName evidence="1">Uncharacterized protein</fullName>
    </submittedName>
</protein>
<accession>A0A0W0F6I0</accession>
<gene>
    <name evidence="1" type="ORF">WG66_15585</name>
</gene>